<dbReference type="Pfam" id="PF05974">
    <property type="entry name" value="DUF892"/>
    <property type="match status" value="1"/>
</dbReference>
<name>A0A6J4MJI5_9BACT</name>
<dbReference type="InterPro" id="IPR047114">
    <property type="entry name" value="YciF"/>
</dbReference>
<protein>
    <submittedName>
        <fullName evidence="2">Uncharacterized protein</fullName>
    </submittedName>
</protein>
<accession>A0A6J4MJI5</accession>
<dbReference type="EMBL" id="CADCTX010000960">
    <property type="protein sequence ID" value="CAA9361186.1"/>
    <property type="molecule type" value="Genomic_DNA"/>
</dbReference>
<dbReference type="Gene3D" id="1.20.1260.10">
    <property type="match status" value="1"/>
</dbReference>
<keyword evidence="1" id="KW-0175">Coiled coil</keyword>
<dbReference type="PANTHER" id="PTHR30565">
    <property type="entry name" value="PROTEIN YCIF"/>
    <property type="match status" value="1"/>
</dbReference>
<dbReference type="SUPFAM" id="SSF47240">
    <property type="entry name" value="Ferritin-like"/>
    <property type="match status" value="1"/>
</dbReference>
<dbReference type="AlphaFoldDB" id="A0A6J4MJI5"/>
<reference evidence="2" key="1">
    <citation type="submission" date="2020-02" db="EMBL/GenBank/DDBJ databases">
        <authorList>
            <person name="Meier V. D."/>
        </authorList>
    </citation>
    <scope>NUCLEOTIDE SEQUENCE</scope>
    <source>
        <strain evidence="2">AVDCRST_MAG40</strain>
    </source>
</reference>
<evidence type="ECO:0000313" key="2">
    <source>
        <dbReference type="EMBL" id="CAA9361186.1"/>
    </source>
</evidence>
<dbReference type="InterPro" id="IPR009078">
    <property type="entry name" value="Ferritin-like_SF"/>
</dbReference>
<dbReference type="InterPro" id="IPR010287">
    <property type="entry name" value="DUF892_YciF-like"/>
</dbReference>
<dbReference type="InterPro" id="IPR012347">
    <property type="entry name" value="Ferritin-like"/>
</dbReference>
<proteinExistence type="predicted"/>
<evidence type="ECO:0000256" key="1">
    <source>
        <dbReference type="SAM" id="Coils"/>
    </source>
</evidence>
<organism evidence="2">
    <name type="scientific">uncultured Gemmatimonadaceae bacterium</name>
    <dbReference type="NCBI Taxonomy" id="246130"/>
    <lineage>
        <taxon>Bacteria</taxon>
        <taxon>Pseudomonadati</taxon>
        <taxon>Gemmatimonadota</taxon>
        <taxon>Gemmatimonadia</taxon>
        <taxon>Gemmatimonadales</taxon>
        <taxon>Gemmatimonadaceae</taxon>
        <taxon>environmental samples</taxon>
    </lineage>
</organism>
<dbReference type="PANTHER" id="PTHR30565:SF9">
    <property type="entry name" value="PROTEIN YCIF"/>
    <property type="match status" value="1"/>
</dbReference>
<sequence>MPMDSLSDLLKHELGDLLFAEKTIVKTTKKLSKEVKDPVLLERMQRHLVETEQQIKNLERAFETIGERAKAEKCPGILGLVEEHDEFKKDEEPSKPMLEAFDLGTALRIEHYEIAAYNTAIAIAKAMGNRDCALALGENLAQEVEMEKFLRANAVKALKQLA</sequence>
<gene>
    <name evidence="2" type="ORF">AVDCRST_MAG40-3491</name>
</gene>
<feature type="coiled-coil region" evidence="1">
    <location>
        <begin position="41"/>
        <end position="68"/>
    </location>
</feature>